<dbReference type="Proteomes" id="UP000799770">
    <property type="component" value="Unassembled WGS sequence"/>
</dbReference>
<dbReference type="GO" id="GO:0016705">
    <property type="term" value="F:oxidoreductase activity, acting on paired donors, with incorporation or reduction of molecular oxygen"/>
    <property type="evidence" value="ECO:0007669"/>
    <property type="project" value="InterPro"/>
</dbReference>
<dbReference type="InterPro" id="IPR002401">
    <property type="entry name" value="Cyt_P450_E_grp-I"/>
</dbReference>
<dbReference type="GO" id="GO:0020037">
    <property type="term" value="F:heme binding"/>
    <property type="evidence" value="ECO:0007669"/>
    <property type="project" value="InterPro"/>
</dbReference>
<dbReference type="InterPro" id="IPR036396">
    <property type="entry name" value="Cyt_P450_sf"/>
</dbReference>
<protein>
    <submittedName>
        <fullName evidence="8">Cytochrome P450</fullName>
    </submittedName>
</protein>
<evidence type="ECO:0000256" key="3">
    <source>
        <dbReference type="ARBA" id="ARBA00022617"/>
    </source>
</evidence>
<dbReference type="Gene3D" id="1.10.630.10">
    <property type="entry name" value="Cytochrome P450"/>
    <property type="match status" value="1"/>
</dbReference>
<feature type="transmembrane region" description="Helical" evidence="7">
    <location>
        <begin position="7"/>
        <end position="31"/>
    </location>
</feature>
<dbReference type="SUPFAM" id="SSF48264">
    <property type="entry name" value="Cytochrome P450"/>
    <property type="match status" value="1"/>
</dbReference>
<keyword evidence="7" id="KW-1133">Transmembrane helix</keyword>
<keyword evidence="7" id="KW-0472">Membrane</keyword>
<dbReference type="Pfam" id="PF00067">
    <property type="entry name" value="p450"/>
    <property type="match status" value="1"/>
</dbReference>
<organism evidence="8 9">
    <name type="scientific">Lophiotrema nucula</name>
    <dbReference type="NCBI Taxonomy" id="690887"/>
    <lineage>
        <taxon>Eukaryota</taxon>
        <taxon>Fungi</taxon>
        <taxon>Dikarya</taxon>
        <taxon>Ascomycota</taxon>
        <taxon>Pezizomycotina</taxon>
        <taxon>Dothideomycetes</taxon>
        <taxon>Pleosporomycetidae</taxon>
        <taxon>Pleosporales</taxon>
        <taxon>Lophiotremataceae</taxon>
        <taxon>Lophiotrema</taxon>
    </lineage>
</organism>
<dbReference type="PANTHER" id="PTHR24305:SF210">
    <property type="entry name" value="CYTOCHROME P450 MONOOXYGENASE ASQL-RELATED"/>
    <property type="match status" value="1"/>
</dbReference>
<evidence type="ECO:0000256" key="7">
    <source>
        <dbReference type="SAM" id="Phobius"/>
    </source>
</evidence>
<dbReference type="PANTHER" id="PTHR24305">
    <property type="entry name" value="CYTOCHROME P450"/>
    <property type="match status" value="1"/>
</dbReference>
<dbReference type="InterPro" id="IPR050121">
    <property type="entry name" value="Cytochrome_P450_monoxygenase"/>
</dbReference>
<keyword evidence="3 6" id="KW-0349">Heme</keyword>
<dbReference type="EMBL" id="ML977362">
    <property type="protein sequence ID" value="KAF2106482.1"/>
    <property type="molecule type" value="Genomic_DNA"/>
</dbReference>
<dbReference type="PRINTS" id="PR00385">
    <property type="entry name" value="P450"/>
</dbReference>
<evidence type="ECO:0000256" key="6">
    <source>
        <dbReference type="PIRSR" id="PIRSR602401-1"/>
    </source>
</evidence>
<evidence type="ECO:0000256" key="5">
    <source>
        <dbReference type="ARBA" id="ARBA00023004"/>
    </source>
</evidence>
<dbReference type="GO" id="GO:0004497">
    <property type="term" value="F:monooxygenase activity"/>
    <property type="evidence" value="ECO:0007669"/>
    <property type="project" value="InterPro"/>
</dbReference>
<sequence>MHMFEDLLLYAGLCVGASIVSITSFAFYNLFLHPLRKYPGPRSWAATRICWALSLQSGHFHHKLADLHSRYGPVVRIAPNELSYIDAQAWQDIYGTQHGKPLIKRNTIWAKKQPGDQESILSADEAAHLRNRRALMGAFTDNAVSEHASVVESYVDLMVEKFRDISDAQGGKAIIDIVQWLNFLTFDISGALSFGEDFGSVKSGKAHPWVDISCNFGKGLILMASVNFFSPLDKILALVVPKSVRDKMEYHQQIAKMKVQQRLAIADRDGSQDYVGSIQQYNKEKGDKIPPEEIESNLTTLVFAGSETTGSALASIINQLIRHPETLRKASDEIRSAFDSEQDIKVSNVAHMEYLTAVIQEGIRLGPPAAIGMPRVVPHQGTTISGQWVPGGTHVSVSQYPAYRSPTNFTQPNDFIPARFTTPVEGDNMSVFEPFLVGRHKCIGQKLAWAEMRLSLARLLFAFDIAPAPGHTVSDFGEQKTHFFWEKGPLMLELRPKVY</sequence>
<comment type="cofactor">
    <cofactor evidence="1 6">
        <name>heme</name>
        <dbReference type="ChEBI" id="CHEBI:30413"/>
    </cofactor>
</comment>
<evidence type="ECO:0000313" key="8">
    <source>
        <dbReference type="EMBL" id="KAF2106482.1"/>
    </source>
</evidence>
<proteinExistence type="inferred from homology"/>
<dbReference type="PRINTS" id="PR00463">
    <property type="entry name" value="EP450I"/>
</dbReference>
<name>A0A6A5YGV2_9PLEO</name>
<feature type="binding site" description="axial binding residue" evidence="6">
    <location>
        <position position="442"/>
    </location>
    <ligand>
        <name>heme</name>
        <dbReference type="ChEBI" id="CHEBI:30413"/>
    </ligand>
    <ligandPart>
        <name>Fe</name>
        <dbReference type="ChEBI" id="CHEBI:18248"/>
    </ligandPart>
</feature>
<dbReference type="CDD" id="cd11058">
    <property type="entry name" value="CYP60B-like"/>
    <property type="match status" value="1"/>
</dbReference>
<dbReference type="InterPro" id="IPR001128">
    <property type="entry name" value="Cyt_P450"/>
</dbReference>
<accession>A0A6A5YGV2</accession>
<keyword evidence="7" id="KW-0812">Transmembrane</keyword>
<evidence type="ECO:0000256" key="4">
    <source>
        <dbReference type="ARBA" id="ARBA00022723"/>
    </source>
</evidence>
<evidence type="ECO:0000313" key="9">
    <source>
        <dbReference type="Proteomes" id="UP000799770"/>
    </source>
</evidence>
<comment type="similarity">
    <text evidence="2">Belongs to the cytochrome P450 family.</text>
</comment>
<keyword evidence="5 6" id="KW-0408">Iron</keyword>
<dbReference type="GO" id="GO:0005506">
    <property type="term" value="F:iron ion binding"/>
    <property type="evidence" value="ECO:0007669"/>
    <property type="project" value="InterPro"/>
</dbReference>
<keyword evidence="9" id="KW-1185">Reference proteome</keyword>
<reference evidence="8" key="1">
    <citation type="journal article" date="2020" name="Stud. Mycol.">
        <title>101 Dothideomycetes genomes: a test case for predicting lifestyles and emergence of pathogens.</title>
        <authorList>
            <person name="Haridas S."/>
            <person name="Albert R."/>
            <person name="Binder M."/>
            <person name="Bloem J."/>
            <person name="Labutti K."/>
            <person name="Salamov A."/>
            <person name="Andreopoulos B."/>
            <person name="Baker S."/>
            <person name="Barry K."/>
            <person name="Bills G."/>
            <person name="Bluhm B."/>
            <person name="Cannon C."/>
            <person name="Castanera R."/>
            <person name="Culley D."/>
            <person name="Daum C."/>
            <person name="Ezra D."/>
            <person name="Gonzalez J."/>
            <person name="Henrissat B."/>
            <person name="Kuo A."/>
            <person name="Liang C."/>
            <person name="Lipzen A."/>
            <person name="Lutzoni F."/>
            <person name="Magnuson J."/>
            <person name="Mondo S."/>
            <person name="Nolan M."/>
            <person name="Ohm R."/>
            <person name="Pangilinan J."/>
            <person name="Park H.-J."/>
            <person name="Ramirez L."/>
            <person name="Alfaro M."/>
            <person name="Sun H."/>
            <person name="Tritt A."/>
            <person name="Yoshinaga Y."/>
            <person name="Zwiers L.-H."/>
            <person name="Turgeon B."/>
            <person name="Goodwin S."/>
            <person name="Spatafora J."/>
            <person name="Crous P."/>
            <person name="Grigoriev I."/>
        </authorList>
    </citation>
    <scope>NUCLEOTIDE SEQUENCE</scope>
    <source>
        <strain evidence="8">CBS 627.86</strain>
    </source>
</reference>
<dbReference type="AlphaFoldDB" id="A0A6A5YGV2"/>
<gene>
    <name evidence="8" type="ORF">BDV96DRAFT_591009</name>
</gene>
<dbReference type="OrthoDB" id="1470350at2759"/>
<keyword evidence="4 6" id="KW-0479">Metal-binding</keyword>
<evidence type="ECO:0000256" key="2">
    <source>
        <dbReference type="ARBA" id="ARBA00010617"/>
    </source>
</evidence>
<evidence type="ECO:0000256" key="1">
    <source>
        <dbReference type="ARBA" id="ARBA00001971"/>
    </source>
</evidence>